<proteinExistence type="predicted"/>
<dbReference type="HOGENOM" id="CLU_1823997_0_0_6"/>
<evidence type="ECO:0000313" key="2">
    <source>
        <dbReference type="Proteomes" id="UP000001557"/>
    </source>
</evidence>
<gene>
    <name evidence="1" type="ordered locus">Sbal_2344</name>
</gene>
<evidence type="ECO:0000313" key="1">
    <source>
        <dbReference type="EMBL" id="ABN61837.1"/>
    </source>
</evidence>
<dbReference type="EMBL" id="CP000563">
    <property type="protein sequence ID" value="ABN61837.1"/>
    <property type="molecule type" value="Genomic_DNA"/>
</dbReference>
<dbReference type="STRING" id="325240.Sbal_2344"/>
<dbReference type="RefSeq" id="WP_011846909.1">
    <property type="nucleotide sequence ID" value="NC_009052.1"/>
</dbReference>
<keyword evidence="2" id="KW-1185">Reference proteome</keyword>
<accession>A3D524</accession>
<dbReference type="AlphaFoldDB" id="A3D524"/>
<reference evidence="1 2" key="1">
    <citation type="submission" date="2007-02" db="EMBL/GenBank/DDBJ databases">
        <title>Complete sequence of chromosome of Shewanella baltica OS155.</title>
        <authorList>
            <consortium name="US DOE Joint Genome Institute"/>
            <person name="Copeland A."/>
            <person name="Lucas S."/>
            <person name="Lapidus A."/>
            <person name="Barry K."/>
            <person name="Detter J.C."/>
            <person name="Glavina del Rio T."/>
            <person name="Hammon N."/>
            <person name="Israni S."/>
            <person name="Dalin E."/>
            <person name="Tice H."/>
            <person name="Pitluck S."/>
            <person name="Sims D.R."/>
            <person name="Brettin T."/>
            <person name="Bruce D."/>
            <person name="Han C."/>
            <person name="Tapia R."/>
            <person name="Brainard J."/>
            <person name="Schmutz J."/>
            <person name="Larimer F."/>
            <person name="Land M."/>
            <person name="Hauser L."/>
            <person name="Kyrpides N."/>
            <person name="Mikhailova N."/>
            <person name="Brettar I."/>
            <person name="Klappenbach J."/>
            <person name="Konstantinidis K."/>
            <person name="Rodrigues J."/>
            <person name="Tiedje J."/>
            <person name="Richardson P."/>
        </authorList>
    </citation>
    <scope>NUCLEOTIDE SEQUENCE [LARGE SCALE GENOMIC DNA]</scope>
    <source>
        <strain evidence="2">OS155 / ATCC BAA-1091</strain>
    </source>
</reference>
<dbReference type="OrthoDB" id="9816400at2"/>
<organism evidence="1 2">
    <name type="scientific">Shewanella baltica (strain OS155 / ATCC BAA-1091)</name>
    <dbReference type="NCBI Taxonomy" id="325240"/>
    <lineage>
        <taxon>Bacteria</taxon>
        <taxon>Pseudomonadati</taxon>
        <taxon>Pseudomonadota</taxon>
        <taxon>Gammaproteobacteria</taxon>
        <taxon>Alteromonadales</taxon>
        <taxon>Shewanellaceae</taxon>
        <taxon>Shewanella</taxon>
    </lineage>
</organism>
<protein>
    <submittedName>
        <fullName evidence="1">Uncharacterized protein</fullName>
    </submittedName>
</protein>
<name>A3D524_SHEB5</name>
<dbReference type="KEGG" id="sbl:Sbal_2344"/>
<dbReference type="Proteomes" id="UP000001557">
    <property type="component" value="Chromosome"/>
</dbReference>
<sequence length="141" mass="15814">MRRFAEQELTEKEDFTKPCLAAILTPEFSEGYAGFMAAYAGTGEDVHDRKLVKKYASKTIQDPERQALNRARHVMQEEFGANPLFAGNGLTKVDQNNRYAKDIDQDFGVVETFTFERDPLTIDELQTLGAVTIIPAIPLKA</sequence>